<comment type="caution">
    <text evidence="8">Lacks conserved residue(s) required for the propagation of feature annotation.</text>
</comment>
<dbReference type="RefSeq" id="WP_194104241.1">
    <property type="nucleotide sequence ID" value="NZ_JADFFM010000001.1"/>
</dbReference>
<dbReference type="InterPro" id="IPR025877">
    <property type="entry name" value="MobA-like_NTP_Trfase"/>
</dbReference>
<sequence length="390" mass="43394">MTLKEGKHKKHTALIRPDLGQFGRNEWAIVGAPCDDIKALAAQVITALSANAKIAYVDARHRDEPAHASAPLTAGADLEYITKPGGQQLNYSGEFNNFQNRILFNNADLILINGNHHPGKKQVVIIDSRKKASLQKRVGQLTNIGLILFAEGETEIFDFIKGAIPNWQAIPVENLKETEKIAKFFQNELKNAKPELYGLVLAGGKSERMGKDKGSINWHGKDQRYYIADLLKSYTDSVYISCRADQQQEVDPLYQTLPDTFTGMGPFGAILSAFREQPEKAWLVVACDLPLLDKDTLDYLVNQRDTSAIATAFKNSYDGFPEPLITIWEPKSYPVLLSFLAQGYSCPRKVLINSPINILQAPNPEALTNVNTPEEKDRVQSILQKRSITA</sequence>
<evidence type="ECO:0000256" key="5">
    <source>
        <dbReference type="ARBA" id="ARBA00022842"/>
    </source>
</evidence>
<evidence type="ECO:0000313" key="10">
    <source>
        <dbReference type="EMBL" id="MBE9664817.1"/>
    </source>
</evidence>
<evidence type="ECO:0000256" key="2">
    <source>
        <dbReference type="ARBA" id="ARBA00022679"/>
    </source>
</evidence>
<name>A0ABR9XBT6_9SPHI</name>
<comment type="subcellular location">
    <subcellularLocation>
        <location evidence="8">Cytoplasm</location>
    </subcellularLocation>
</comment>
<dbReference type="EC" id="2.7.7.77" evidence="8"/>
<comment type="caution">
    <text evidence="10">The sequence shown here is derived from an EMBL/GenBank/DDBJ whole genome shotgun (WGS) entry which is preliminary data.</text>
</comment>
<feature type="binding site" evidence="8">
    <location>
        <begin position="201"/>
        <end position="203"/>
    </location>
    <ligand>
        <name>GTP</name>
        <dbReference type="ChEBI" id="CHEBI:37565"/>
    </ligand>
</feature>
<keyword evidence="6 8" id="KW-0342">GTP-binding</keyword>
<dbReference type="Pfam" id="PF12804">
    <property type="entry name" value="NTP_transf_3"/>
    <property type="match status" value="1"/>
</dbReference>
<protein>
    <recommendedName>
        <fullName evidence="8">Probable molybdenum cofactor guanylyltransferase</fullName>
        <shortName evidence="8">MoCo guanylyltransferase</shortName>
        <ecNumber evidence="8">2.7.7.77</ecNumber>
    </recommendedName>
    <alternativeName>
        <fullName evidence="8">GTP:molybdopterin guanylyltransferase</fullName>
    </alternativeName>
    <alternativeName>
        <fullName evidence="8">Mo-MPT guanylyltransferase</fullName>
    </alternativeName>
    <alternativeName>
        <fullName evidence="8">Molybdopterin guanylyltransferase</fullName>
    </alternativeName>
    <alternativeName>
        <fullName evidence="8">Molybdopterin-guanine dinucleotide synthase</fullName>
        <shortName evidence="8">MGD synthase</shortName>
    </alternativeName>
</protein>
<feature type="binding site" evidence="8">
    <location>
        <position position="213"/>
    </location>
    <ligand>
        <name>GTP</name>
        <dbReference type="ChEBI" id="CHEBI:37565"/>
    </ligand>
</feature>
<evidence type="ECO:0000313" key="11">
    <source>
        <dbReference type="Proteomes" id="UP000632774"/>
    </source>
</evidence>
<feature type="binding site" evidence="8">
    <location>
        <position position="259"/>
    </location>
    <ligand>
        <name>GTP</name>
        <dbReference type="ChEBI" id="CHEBI:37565"/>
    </ligand>
</feature>
<dbReference type="InterPro" id="IPR013482">
    <property type="entry name" value="Molybde_CF_guanTrfase"/>
</dbReference>
<keyword evidence="2 8" id="KW-0808">Transferase</keyword>
<evidence type="ECO:0000256" key="8">
    <source>
        <dbReference type="HAMAP-Rule" id="MF_00316"/>
    </source>
</evidence>
<proteinExistence type="inferred from homology"/>
<keyword evidence="3 8" id="KW-0479">Metal-binding</keyword>
<feature type="binding site" evidence="8">
    <location>
        <position position="288"/>
    </location>
    <ligand>
        <name>GTP</name>
        <dbReference type="ChEBI" id="CHEBI:37565"/>
    </ligand>
</feature>
<evidence type="ECO:0000256" key="6">
    <source>
        <dbReference type="ARBA" id="ARBA00023134"/>
    </source>
</evidence>
<keyword evidence="7 8" id="KW-0501">Molybdenum cofactor biosynthesis</keyword>
<evidence type="ECO:0000256" key="7">
    <source>
        <dbReference type="ARBA" id="ARBA00023150"/>
    </source>
</evidence>
<feature type="domain" description="MobA-like NTP transferase" evidence="9">
    <location>
        <begin position="198"/>
        <end position="342"/>
    </location>
</feature>
<evidence type="ECO:0000259" key="9">
    <source>
        <dbReference type="Pfam" id="PF12804"/>
    </source>
</evidence>
<dbReference type="EMBL" id="JADFFM010000001">
    <property type="protein sequence ID" value="MBE9664817.1"/>
    <property type="molecule type" value="Genomic_DNA"/>
</dbReference>
<comment type="domain">
    <text evidence="8">The N-terminal domain determines nucleotide recognition and specific binding, while the C-terminal domain determines the specific binding to the target protein.</text>
</comment>
<dbReference type="PANTHER" id="PTHR19136:SF81">
    <property type="entry name" value="MOLYBDENUM COFACTOR GUANYLYLTRANSFERASE"/>
    <property type="match status" value="1"/>
</dbReference>
<organism evidence="10 11">
    <name type="scientific">Mucilaginibacter boryungensis</name>
    <dbReference type="NCBI Taxonomy" id="768480"/>
    <lineage>
        <taxon>Bacteria</taxon>
        <taxon>Pseudomonadati</taxon>
        <taxon>Bacteroidota</taxon>
        <taxon>Sphingobacteriia</taxon>
        <taxon>Sphingobacteriales</taxon>
        <taxon>Sphingobacteriaceae</taxon>
        <taxon>Mucilaginibacter</taxon>
    </lineage>
</organism>
<comment type="similarity">
    <text evidence="8">Belongs to the MobA family.</text>
</comment>
<accession>A0ABR9XBT6</accession>
<evidence type="ECO:0000256" key="4">
    <source>
        <dbReference type="ARBA" id="ARBA00022741"/>
    </source>
</evidence>
<dbReference type="CDD" id="cd02503">
    <property type="entry name" value="MobA"/>
    <property type="match status" value="1"/>
</dbReference>
<reference evidence="10 11" key="1">
    <citation type="submission" date="2020-10" db="EMBL/GenBank/DDBJ databases">
        <title>Mucilaginibacter mali sp. nov., isolated from rhizosphere soil of apple orchard.</title>
        <authorList>
            <person name="Lee J.-S."/>
            <person name="Kim H.S."/>
            <person name="Kim J.-S."/>
        </authorList>
    </citation>
    <scope>NUCLEOTIDE SEQUENCE [LARGE SCALE GENOMIC DNA]</scope>
    <source>
        <strain evidence="10 11">KCTC 23157</strain>
    </source>
</reference>
<comment type="catalytic activity">
    <reaction evidence="8">
        <text>Mo-molybdopterin + GTP + H(+) = Mo-molybdopterin guanine dinucleotide + diphosphate</text>
        <dbReference type="Rhea" id="RHEA:34243"/>
        <dbReference type="ChEBI" id="CHEBI:15378"/>
        <dbReference type="ChEBI" id="CHEBI:33019"/>
        <dbReference type="ChEBI" id="CHEBI:37565"/>
        <dbReference type="ChEBI" id="CHEBI:71302"/>
        <dbReference type="ChEBI" id="CHEBI:71310"/>
        <dbReference type="EC" id="2.7.7.77"/>
    </reaction>
</comment>
<dbReference type="HAMAP" id="MF_00316">
    <property type="entry name" value="MobA"/>
    <property type="match status" value="1"/>
</dbReference>
<feature type="binding site" evidence="8">
    <location>
        <position position="288"/>
    </location>
    <ligand>
        <name>Mg(2+)</name>
        <dbReference type="ChEBI" id="CHEBI:18420"/>
    </ligand>
</feature>
<keyword evidence="1 8" id="KW-0963">Cytoplasm</keyword>
<keyword evidence="11" id="KW-1185">Reference proteome</keyword>
<evidence type="ECO:0000256" key="3">
    <source>
        <dbReference type="ARBA" id="ARBA00022723"/>
    </source>
</evidence>
<gene>
    <name evidence="8" type="primary">mobA</name>
    <name evidence="10" type="ORF">IRJ18_00495</name>
</gene>
<dbReference type="PANTHER" id="PTHR19136">
    <property type="entry name" value="MOLYBDENUM COFACTOR GUANYLYLTRANSFERASE"/>
    <property type="match status" value="1"/>
</dbReference>
<keyword evidence="4 8" id="KW-0547">Nucleotide-binding</keyword>
<comment type="cofactor">
    <cofactor evidence="8">
        <name>Mg(2+)</name>
        <dbReference type="ChEBI" id="CHEBI:18420"/>
    </cofactor>
</comment>
<dbReference type="SUPFAM" id="SSF53448">
    <property type="entry name" value="Nucleotide-diphospho-sugar transferases"/>
    <property type="match status" value="1"/>
</dbReference>
<dbReference type="GO" id="GO:0016740">
    <property type="term" value="F:transferase activity"/>
    <property type="evidence" value="ECO:0007669"/>
    <property type="project" value="UniProtKB-KW"/>
</dbReference>
<dbReference type="Gene3D" id="3.90.550.10">
    <property type="entry name" value="Spore Coat Polysaccharide Biosynthesis Protein SpsA, Chain A"/>
    <property type="match status" value="1"/>
</dbReference>
<dbReference type="InterPro" id="IPR029044">
    <property type="entry name" value="Nucleotide-diphossugar_trans"/>
</dbReference>
<evidence type="ECO:0000256" key="1">
    <source>
        <dbReference type="ARBA" id="ARBA00022490"/>
    </source>
</evidence>
<dbReference type="Proteomes" id="UP000632774">
    <property type="component" value="Unassembled WGS sequence"/>
</dbReference>
<keyword evidence="5 8" id="KW-0460">Magnesium</keyword>
<comment type="function">
    <text evidence="8">Transfers a GMP moiety from GTP to Mo-molybdopterin (Mo-MPT) cofactor (Moco or molybdenum cofactor) to form Mo-molybdopterin guanine dinucleotide (Mo-MGD) cofactor.</text>
</comment>